<name>A0A1E3PYX7_LIPST</name>
<organism evidence="2 3">
    <name type="scientific">Lipomyces starkeyi NRRL Y-11557</name>
    <dbReference type="NCBI Taxonomy" id="675824"/>
    <lineage>
        <taxon>Eukaryota</taxon>
        <taxon>Fungi</taxon>
        <taxon>Dikarya</taxon>
        <taxon>Ascomycota</taxon>
        <taxon>Saccharomycotina</taxon>
        <taxon>Lipomycetes</taxon>
        <taxon>Lipomycetales</taxon>
        <taxon>Lipomycetaceae</taxon>
        <taxon>Lipomyces</taxon>
    </lineage>
</organism>
<gene>
    <name evidence="2" type="ORF">LIPSTDRAFT_75111</name>
</gene>
<accession>A0A1E3PYX7</accession>
<evidence type="ECO:0000256" key="1">
    <source>
        <dbReference type="SAM" id="MobiDB-lite"/>
    </source>
</evidence>
<evidence type="ECO:0000313" key="2">
    <source>
        <dbReference type="EMBL" id="ODQ70112.1"/>
    </source>
</evidence>
<dbReference type="EMBL" id="KV454301">
    <property type="protein sequence ID" value="ODQ70112.1"/>
    <property type="molecule type" value="Genomic_DNA"/>
</dbReference>
<reference evidence="2 3" key="1">
    <citation type="journal article" date="2016" name="Proc. Natl. Acad. Sci. U.S.A.">
        <title>Comparative genomics of biotechnologically important yeasts.</title>
        <authorList>
            <person name="Riley R."/>
            <person name="Haridas S."/>
            <person name="Wolfe K.H."/>
            <person name="Lopes M.R."/>
            <person name="Hittinger C.T."/>
            <person name="Goeker M."/>
            <person name="Salamov A.A."/>
            <person name="Wisecaver J.H."/>
            <person name="Long T.M."/>
            <person name="Calvey C.H."/>
            <person name="Aerts A.L."/>
            <person name="Barry K.W."/>
            <person name="Choi C."/>
            <person name="Clum A."/>
            <person name="Coughlan A.Y."/>
            <person name="Deshpande S."/>
            <person name="Douglass A.P."/>
            <person name="Hanson S.J."/>
            <person name="Klenk H.-P."/>
            <person name="LaButti K.M."/>
            <person name="Lapidus A."/>
            <person name="Lindquist E.A."/>
            <person name="Lipzen A.M."/>
            <person name="Meier-Kolthoff J.P."/>
            <person name="Ohm R.A."/>
            <person name="Otillar R.P."/>
            <person name="Pangilinan J.L."/>
            <person name="Peng Y."/>
            <person name="Rokas A."/>
            <person name="Rosa C.A."/>
            <person name="Scheuner C."/>
            <person name="Sibirny A.A."/>
            <person name="Slot J.C."/>
            <person name="Stielow J.B."/>
            <person name="Sun H."/>
            <person name="Kurtzman C.P."/>
            <person name="Blackwell M."/>
            <person name="Grigoriev I.V."/>
            <person name="Jeffries T.W."/>
        </authorList>
    </citation>
    <scope>NUCLEOTIDE SEQUENCE [LARGE SCALE GENOMIC DNA]</scope>
    <source>
        <strain evidence="2 3">NRRL Y-11557</strain>
    </source>
</reference>
<dbReference type="AlphaFoldDB" id="A0A1E3PYX7"/>
<feature type="region of interest" description="Disordered" evidence="1">
    <location>
        <begin position="230"/>
        <end position="253"/>
    </location>
</feature>
<dbReference type="OrthoDB" id="10598806at2759"/>
<dbReference type="Proteomes" id="UP000094385">
    <property type="component" value="Unassembled WGS sequence"/>
</dbReference>
<evidence type="ECO:0000313" key="3">
    <source>
        <dbReference type="Proteomes" id="UP000094385"/>
    </source>
</evidence>
<keyword evidence="3" id="KW-1185">Reference proteome</keyword>
<protein>
    <submittedName>
        <fullName evidence="2">Uncharacterized protein</fullName>
    </submittedName>
</protein>
<sequence length="275" mass="29569">MKLTKGCQPALGPECCATLTNYCHTISKGFPKREKVNNAAKSAFWIRRVPRLHKTSTRKCGSCGGAGTANQNALRLGVCEDCVTSRADMRKRCQTKSAVLDLAQPSLGALRALRPGPWRGSHYFVYLYGRPSSCCSIFSLSSSLPSLSLPQSLVKTLLRTSIFHLPTSIASIISIQVAVHFTMHSATSPSLAATAVPKAPQFLRLSAPLESEKRSFLVLTAKVTPAAPTEDQLAASATDSRPRSESVVSTSSDVSSTNGIQRWVSNIDVPEEATF</sequence>
<proteinExistence type="predicted"/>